<comment type="subunit">
    <text evidence="1">Heterotrimer of A, B and C subunits.</text>
</comment>
<dbReference type="SUPFAM" id="SSF141000">
    <property type="entry name" value="Glu-tRNAGln amidotransferase C subunit"/>
    <property type="match status" value="1"/>
</dbReference>
<organism evidence="2 3">
    <name type="scientific">Actinomycetospora straminea</name>
    <dbReference type="NCBI Taxonomy" id="663607"/>
    <lineage>
        <taxon>Bacteria</taxon>
        <taxon>Bacillati</taxon>
        <taxon>Actinomycetota</taxon>
        <taxon>Actinomycetes</taxon>
        <taxon>Pseudonocardiales</taxon>
        <taxon>Pseudonocardiaceae</taxon>
        <taxon>Actinomycetospora</taxon>
    </lineage>
</organism>
<proteinExistence type="inferred from homology"/>
<dbReference type="NCBIfam" id="TIGR00135">
    <property type="entry name" value="gatC"/>
    <property type="match status" value="1"/>
</dbReference>
<dbReference type="Gene3D" id="1.10.20.60">
    <property type="entry name" value="Glu-tRNAGln amidotransferase C subunit, N-terminal domain"/>
    <property type="match status" value="1"/>
</dbReference>
<comment type="function">
    <text evidence="1">Allows the formation of correctly charged Asn-tRNA(Asn) or Gln-tRNA(Gln) through the transamidation of misacylated Asp-tRNA(Asn) or Glu-tRNA(Gln) in organisms which lack either or both of asparaginyl-tRNA or glutaminyl-tRNA synthetases. The reaction takes place in the presence of glutamine and ATP through an activated phospho-Asp-tRNA(Asn) or phospho-Glu-tRNA(Gln).</text>
</comment>
<keyword evidence="1" id="KW-0648">Protein biosynthesis</keyword>
<dbReference type="PANTHER" id="PTHR15004">
    <property type="entry name" value="GLUTAMYL-TRNA(GLN) AMIDOTRANSFERASE SUBUNIT C, MITOCHONDRIAL"/>
    <property type="match status" value="1"/>
</dbReference>
<sequence length="103" mass="11046">MAAAGEVRTGIDRALVAHLARLARLALTDDELDHYVPQIEAVMAMVGTVRDIPDDVPPTARPTEQVNVTRPDVLLPCLTRDQALGAAPAVEDGWFRVPPSPSP</sequence>
<dbReference type="InterPro" id="IPR036113">
    <property type="entry name" value="Asp/Glu-ADT_sf_sub_c"/>
</dbReference>
<keyword evidence="3" id="KW-1185">Reference proteome</keyword>
<protein>
    <recommendedName>
        <fullName evidence="1">Aspartyl/glutamyl-tRNA(Asn/Gln) amidotransferase subunit C</fullName>
        <shortName evidence="1">Asp/Glu-ADT subunit C</shortName>
        <ecNumber evidence="1">6.3.5.-</ecNumber>
    </recommendedName>
</protein>
<dbReference type="Pfam" id="PF02686">
    <property type="entry name" value="GatC"/>
    <property type="match status" value="1"/>
</dbReference>
<dbReference type="InterPro" id="IPR003837">
    <property type="entry name" value="GatC"/>
</dbReference>
<keyword evidence="1" id="KW-0067">ATP-binding</keyword>
<dbReference type="EC" id="6.3.5.-" evidence="1"/>
<comment type="catalytic activity">
    <reaction evidence="1">
        <text>L-glutamyl-tRNA(Gln) + L-glutamine + ATP + H2O = L-glutaminyl-tRNA(Gln) + L-glutamate + ADP + phosphate + H(+)</text>
        <dbReference type="Rhea" id="RHEA:17521"/>
        <dbReference type="Rhea" id="RHEA-COMP:9681"/>
        <dbReference type="Rhea" id="RHEA-COMP:9684"/>
        <dbReference type="ChEBI" id="CHEBI:15377"/>
        <dbReference type="ChEBI" id="CHEBI:15378"/>
        <dbReference type="ChEBI" id="CHEBI:29985"/>
        <dbReference type="ChEBI" id="CHEBI:30616"/>
        <dbReference type="ChEBI" id="CHEBI:43474"/>
        <dbReference type="ChEBI" id="CHEBI:58359"/>
        <dbReference type="ChEBI" id="CHEBI:78520"/>
        <dbReference type="ChEBI" id="CHEBI:78521"/>
        <dbReference type="ChEBI" id="CHEBI:456216"/>
    </reaction>
</comment>
<dbReference type="HAMAP" id="MF_00122">
    <property type="entry name" value="GatC"/>
    <property type="match status" value="1"/>
</dbReference>
<comment type="caution">
    <text evidence="2">The sequence shown here is derived from an EMBL/GenBank/DDBJ whole genome shotgun (WGS) entry which is preliminary data.</text>
</comment>
<evidence type="ECO:0000313" key="2">
    <source>
        <dbReference type="EMBL" id="GAA4877232.1"/>
    </source>
</evidence>
<reference evidence="3" key="1">
    <citation type="journal article" date="2019" name="Int. J. Syst. Evol. Microbiol.">
        <title>The Global Catalogue of Microorganisms (GCM) 10K type strain sequencing project: providing services to taxonomists for standard genome sequencing and annotation.</title>
        <authorList>
            <consortium name="The Broad Institute Genomics Platform"/>
            <consortium name="The Broad Institute Genome Sequencing Center for Infectious Disease"/>
            <person name="Wu L."/>
            <person name="Ma J."/>
        </authorList>
    </citation>
    <scope>NUCLEOTIDE SEQUENCE [LARGE SCALE GENOMIC DNA]</scope>
    <source>
        <strain evidence="3">JCM 17983</strain>
    </source>
</reference>
<name>A0ABP9EGR7_9PSEU</name>
<dbReference type="Proteomes" id="UP001500457">
    <property type="component" value="Unassembled WGS sequence"/>
</dbReference>
<dbReference type="EMBL" id="BAABHQ010000007">
    <property type="protein sequence ID" value="GAA4877232.1"/>
    <property type="molecule type" value="Genomic_DNA"/>
</dbReference>
<comment type="catalytic activity">
    <reaction evidence="1">
        <text>L-aspartyl-tRNA(Asn) + L-glutamine + ATP + H2O = L-asparaginyl-tRNA(Asn) + L-glutamate + ADP + phosphate + 2 H(+)</text>
        <dbReference type="Rhea" id="RHEA:14513"/>
        <dbReference type="Rhea" id="RHEA-COMP:9674"/>
        <dbReference type="Rhea" id="RHEA-COMP:9677"/>
        <dbReference type="ChEBI" id="CHEBI:15377"/>
        <dbReference type="ChEBI" id="CHEBI:15378"/>
        <dbReference type="ChEBI" id="CHEBI:29985"/>
        <dbReference type="ChEBI" id="CHEBI:30616"/>
        <dbReference type="ChEBI" id="CHEBI:43474"/>
        <dbReference type="ChEBI" id="CHEBI:58359"/>
        <dbReference type="ChEBI" id="CHEBI:78515"/>
        <dbReference type="ChEBI" id="CHEBI:78516"/>
        <dbReference type="ChEBI" id="CHEBI:456216"/>
    </reaction>
</comment>
<accession>A0ABP9EGR7</accession>
<dbReference type="PANTHER" id="PTHR15004:SF0">
    <property type="entry name" value="GLUTAMYL-TRNA(GLN) AMIDOTRANSFERASE SUBUNIT C, MITOCHONDRIAL"/>
    <property type="match status" value="1"/>
</dbReference>
<evidence type="ECO:0000256" key="1">
    <source>
        <dbReference type="HAMAP-Rule" id="MF_00122"/>
    </source>
</evidence>
<keyword evidence="1" id="KW-0436">Ligase</keyword>
<evidence type="ECO:0000313" key="3">
    <source>
        <dbReference type="Proteomes" id="UP001500457"/>
    </source>
</evidence>
<comment type="similarity">
    <text evidence="1">Belongs to the GatC family.</text>
</comment>
<gene>
    <name evidence="1" type="primary">gatC</name>
    <name evidence="2" type="ORF">GCM10023203_29470</name>
</gene>
<dbReference type="RefSeq" id="WP_274234225.1">
    <property type="nucleotide sequence ID" value="NZ_BAABHQ010000007.1"/>
</dbReference>
<keyword evidence="1" id="KW-0547">Nucleotide-binding</keyword>